<dbReference type="PANTHER" id="PTHR15976:SF16">
    <property type="entry name" value="ASTEROID DOMAIN-CONTAINING PROTEIN"/>
    <property type="match status" value="1"/>
</dbReference>
<dbReference type="EMBL" id="LR899014">
    <property type="protein sequence ID" value="CAD7091865.1"/>
    <property type="molecule type" value="Genomic_DNA"/>
</dbReference>
<dbReference type="InParanoid" id="A0A7R8V2V9"/>
<reference evidence="2 3" key="1">
    <citation type="submission" date="2020-11" db="EMBL/GenBank/DDBJ databases">
        <authorList>
            <person name="Wallbank WR R."/>
            <person name="Pardo Diaz C."/>
            <person name="Kozak K."/>
            <person name="Martin S."/>
            <person name="Jiggins C."/>
            <person name="Moest M."/>
            <person name="Warren A I."/>
            <person name="Generalovic N T."/>
            <person name="Byers J.R.P. K."/>
            <person name="Montejo-Kovacevich G."/>
            <person name="Yen C E."/>
        </authorList>
    </citation>
    <scope>NUCLEOTIDE SEQUENCE [LARGE SCALE GENOMIC DNA]</scope>
</reference>
<protein>
    <recommendedName>
        <fullName evidence="4">Constitutive coactivator of peroxisome proliferator-activated receptor gamma</fullName>
    </recommendedName>
</protein>
<sequence length="551" mass="63300">MGVRGLQTFLQKKVKDGIVPIKIADEVDKYKKFHNGKKPLIVIDLLTLQSSFHQSNEELILGGRYHIYAEEFRSTMRRLKSLGVKIVFFIDGTSSEEKVPTRLERRMNGYNKGIRILSEINSLGFPTKDSLSNINPRLPMPFLTYIASLAREFGTVHVSVLNDCDVEAAEYATRNEALAVLTNDTDYLIFEGSWHFWSSTDLDIKTLTTKEFNRDALRVHLNLRSDQMAILATLAGNDFVPSGSFQDFYAIAQSIRSHNLSVNDYEAIPSILPRLKVYDIKASLKSYSYRALKRKYPSNLLKMVSQADGIMNYSMLADKTVIIPMDYFDLSKTDMQPFFDLIRPLLRRVMGILLQHEGRPGIRTFFCKLQANSGYEKILLEPQYPRSRAKGEPSLSRLLAHREGLDTKLDETRMKLACWAISPMLKLDTFSQLPSKQVACVTTLFYLVKKWQISIDEADCLLLACNMRATELNYVKPIKERAARIAFLFTNTLVYIQNCFHAVGLKKFCSIVPFDGLVFHYFNKTWYFKDQKFKDEKLEPFVALRIYDTES</sequence>
<keyword evidence="3" id="KW-1185">Reference proteome</keyword>
<gene>
    <name evidence="2" type="ORF">HERILL_LOCUS14263</name>
</gene>
<dbReference type="AlphaFoldDB" id="A0A7R8V2V9"/>
<dbReference type="OMA" id="LWHKQPH"/>
<dbReference type="SUPFAM" id="SSF88723">
    <property type="entry name" value="PIN domain-like"/>
    <property type="match status" value="1"/>
</dbReference>
<dbReference type="Gene3D" id="3.40.50.1010">
    <property type="entry name" value="5'-nuclease"/>
    <property type="match status" value="1"/>
</dbReference>
<dbReference type="InterPro" id="IPR029060">
    <property type="entry name" value="PIN-like_dom_sf"/>
</dbReference>
<dbReference type="GO" id="GO:0005634">
    <property type="term" value="C:nucleus"/>
    <property type="evidence" value="ECO:0007669"/>
    <property type="project" value="TreeGrafter"/>
</dbReference>
<dbReference type="Proteomes" id="UP000594454">
    <property type="component" value="Chromosome 6"/>
</dbReference>
<accession>A0A7R8V2V9</accession>
<dbReference type="InterPro" id="IPR026784">
    <property type="entry name" value="Coact_PPARg"/>
</dbReference>
<organism evidence="2 3">
    <name type="scientific">Hermetia illucens</name>
    <name type="common">Black soldier fly</name>
    <dbReference type="NCBI Taxonomy" id="343691"/>
    <lineage>
        <taxon>Eukaryota</taxon>
        <taxon>Metazoa</taxon>
        <taxon>Ecdysozoa</taxon>
        <taxon>Arthropoda</taxon>
        <taxon>Hexapoda</taxon>
        <taxon>Insecta</taxon>
        <taxon>Pterygota</taxon>
        <taxon>Neoptera</taxon>
        <taxon>Endopterygota</taxon>
        <taxon>Diptera</taxon>
        <taxon>Brachycera</taxon>
        <taxon>Stratiomyomorpha</taxon>
        <taxon>Stratiomyidae</taxon>
        <taxon>Hermetiinae</taxon>
        <taxon>Hermetia</taxon>
    </lineage>
</organism>
<evidence type="ECO:0008006" key="4">
    <source>
        <dbReference type="Google" id="ProtNLM"/>
    </source>
</evidence>
<dbReference type="OrthoDB" id="8065123at2759"/>
<evidence type="ECO:0000313" key="3">
    <source>
        <dbReference type="Proteomes" id="UP000594454"/>
    </source>
</evidence>
<evidence type="ECO:0000313" key="2">
    <source>
        <dbReference type="EMBL" id="CAD7091865.1"/>
    </source>
</evidence>
<comment type="similarity">
    <text evidence="1">Belongs to the constitutive coactivator of PPAR-gamma family.</text>
</comment>
<proteinExistence type="inferred from homology"/>
<dbReference type="PANTHER" id="PTHR15976">
    <property type="entry name" value="CONSTITUTIVE COACTIVATOR OF PEROXISOME PROLIFERATOR-ACTIVATED RECEPTOR GAMMA"/>
    <property type="match status" value="1"/>
</dbReference>
<evidence type="ECO:0000256" key="1">
    <source>
        <dbReference type="ARBA" id="ARBA00009495"/>
    </source>
</evidence>
<name>A0A7R8V2V9_HERIL</name>